<dbReference type="PANTHER" id="PTHR42771">
    <property type="entry name" value="IRON(3+)-HYDROXAMATE IMPORT ATP-BINDING PROTEIN FHUC"/>
    <property type="match status" value="1"/>
</dbReference>
<keyword evidence="10" id="KW-0472">Membrane</keyword>
<dbReference type="InterPro" id="IPR003593">
    <property type="entry name" value="AAA+_ATPase"/>
</dbReference>
<keyword evidence="5" id="KW-0410">Iron transport</keyword>
<evidence type="ECO:0000256" key="1">
    <source>
        <dbReference type="ARBA" id="ARBA00004202"/>
    </source>
</evidence>
<evidence type="ECO:0000313" key="12">
    <source>
        <dbReference type="EMBL" id="SOH94346.1"/>
    </source>
</evidence>
<evidence type="ECO:0000256" key="7">
    <source>
        <dbReference type="ARBA" id="ARBA00022840"/>
    </source>
</evidence>
<keyword evidence="13" id="KW-1185">Reference proteome</keyword>
<dbReference type="PANTHER" id="PTHR42771:SF3">
    <property type="entry name" value="PETROBACTIN IMPORT ATP-BINDING PROTEIN YCLP"/>
    <property type="match status" value="1"/>
</dbReference>
<dbReference type="GO" id="GO:0006826">
    <property type="term" value="P:iron ion transport"/>
    <property type="evidence" value="ECO:0007669"/>
    <property type="project" value="UniProtKB-KW"/>
</dbReference>
<dbReference type="Proteomes" id="UP000220034">
    <property type="component" value="Unassembled WGS sequence"/>
</dbReference>
<dbReference type="Pfam" id="PF00005">
    <property type="entry name" value="ABC_tran"/>
    <property type="match status" value="1"/>
</dbReference>
<dbReference type="Gene3D" id="3.40.50.300">
    <property type="entry name" value="P-loop containing nucleotide triphosphate hydrolases"/>
    <property type="match status" value="1"/>
</dbReference>
<keyword evidence="7 12" id="KW-0067">ATP-binding</keyword>
<evidence type="ECO:0000259" key="11">
    <source>
        <dbReference type="PROSITE" id="PS50893"/>
    </source>
</evidence>
<dbReference type="FunFam" id="3.40.50.300:FF:000134">
    <property type="entry name" value="Iron-enterobactin ABC transporter ATP-binding protein"/>
    <property type="match status" value="1"/>
</dbReference>
<dbReference type="InterPro" id="IPR027417">
    <property type="entry name" value="P-loop_NTPase"/>
</dbReference>
<keyword evidence="4" id="KW-1003">Cell membrane</keyword>
<feature type="domain" description="ABC transporter" evidence="11">
    <location>
        <begin position="2"/>
        <end position="236"/>
    </location>
</feature>
<evidence type="ECO:0000313" key="13">
    <source>
        <dbReference type="Proteomes" id="UP000220034"/>
    </source>
</evidence>
<keyword evidence="3" id="KW-0813">Transport</keyword>
<dbReference type="PROSITE" id="PS50893">
    <property type="entry name" value="ABC_TRANSPORTER_2"/>
    <property type="match status" value="1"/>
</dbReference>
<dbReference type="RefSeq" id="WP_097929908.1">
    <property type="nucleotide sequence ID" value="NZ_OCTN01000004.1"/>
</dbReference>
<dbReference type="InterPro" id="IPR003439">
    <property type="entry name" value="ABC_transporter-like_ATP-bd"/>
</dbReference>
<dbReference type="GO" id="GO:0005886">
    <property type="term" value="C:plasma membrane"/>
    <property type="evidence" value="ECO:0007669"/>
    <property type="project" value="UniProtKB-SubCell"/>
</dbReference>
<evidence type="ECO:0000256" key="6">
    <source>
        <dbReference type="ARBA" id="ARBA00022741"/>
    </source>
</evidence>
<dbReference type="EMBL" id="OCTN01000004">
    <property type="protein sequence ID" value="SOH94346.1"/>
    <property type="molecule type" value="Genomic_DNA"/>
</dbReference>
<comment type="similarity">
    <text evidence="2">Belongs to the ABC transporter superfamily.</text>
</comment>
<sequence length="252" mass="27530">MISIEALNHAAGTTQILHDITLTIPRGGLTALIGPNGAGKSTLLNLIAAQADVQSGRISVDDLDVATTPRTQLAQRMAVVAQRSDIASRLTVGDLVEFGRWPHSKGRLTPYDRAIASHALEVFDLTNLSHRFLDEISGGQRQRAFVAMAYTQQTDWLMLDEPLNNLDIRHARGLMGELARLVREENRSIVIVLHDLNHAAAWADHVVALDAGRVAFSGAPDQVLTAEALSTLYNAPIQTHMIDGRKVILHHR</sequence>
<organism evidence="12 13">
    <name type="scientific">Pontivivens marinum</name>
    <dbReference type="NCBI Taxonomy" id="1690039"/>
    <lineage>
        <taxon>Bacteria</taxon>
        <taxon>Pseudomonadati</taxon>
        <taxon>Pseudomonadota</taxon>
        <taxon>Alphaproteobacteria</taxon>
        <taxon>Rhodobacterales</taxon>
        <taxon>Paracoccaceae</taxon>
        <taxon>Pontivivens</taxon>
    </lineage>
</organism>
<protein>
    <submittedName>
        <fullName evidence="12">Iron complex transport system ATP-binding protein</fullName>
    </submittedName>
</protein>
<evidence type="ECO:0000256" key="3">
    <source>
        <dbReference type="ARBA" id="ARBA00022448"/>
    </source>
</evidence>
<gene>
    <name evidence="12" type="ORF">SAMN06273572_10444</name>
</gene>
<dbReference type="InterPro" id="IPR051535">
    <property type="entry name" value="Siderophore_ABC-ATPase"/>
</dbReference>
<dbReference type="GO" id="GO:0005524">
    <property type="term" value="F:ATP binding"/>
    <property type="evidence" value="ECO:0007669"/>
    <property type="project" value="UniProtKB-KW"/>
</dbReference>
<dbReference type="SMART" id="SM00382">
    <property type="entry name" value="AAA"/>
    <property type="match status" value="1"/>
</dbReference>
<proteinExistence type="inferred from homology"/>
<comment type="subcellular location">
    <subcellularLocation>
        <location evidence="1">Cell membrane</location>
        <topology evidence="1">Peripheral membrane protein</topology>
    </subcellularLocation>
</comment>
<evidence type="ECO:0000256" key="5">
    <source>
        <dbReference type="ARBA" id="ARBA00022496"/>
    </source>
</evidence>
<dbReference type="SUPFAM" id="SSF52540">
    <property type="entry name" value="P-loop containing nucleoside triphosphate hydrolases"/>
    <property type="match status" value="1"/>
</dbReference>
<dbReference type="AlphaFoldDB" id="A0A2C9CSL4"/>
<dbReference type="GO" id="GO:0016887">
    <property type="term" value="F:ATP hydrolysis activity"/>
    <property type="evidence" value="ECO:0007669"/>
    <property type="project" value="InterPro"/>
</dbReference>
<evidence type="ECO:0000256" key="10">
    <source>
        <dbReference type="ARBA" id="ARBA00023136"/>
    </source>
</evidence>
<accession>A0A2C9CSL4</accession>
<evidence type="ECO:0000256" key="8">
    <source>
        <dbReference type="ARBA" id="ARBA00023004"/>
    </source>
</evidence>
<dbReference type="InterPro" id="IPR017871">
    <property type="entry name" value="ABC_transporter-like_CS"/>
</dbReference>
<evidence type="ECO:0000256" key="9">
    <source>
        <dbReference type="ARBA" id="ARBA00023065"/>
    </source>
</evidence>
<keyword evidence="9" id="KW-0406">Ion transport</keyword>
<keyword evidence="6" id="KW-0547">Nucleotide-binding</keyword>
<dbReference type="PROSITE" id="PS00211">
    <property type="entry name" value="ABC_TRANSPORTER_1"/>
    <property type="match status" value="1"/>
</dbReference>
<dbReference type="CDD" id="cd03214">
    <property type="entry name" value="ABC_Iron-Siderophores_B12_Hemin"/>
    <property type="match status" value="1"/>
</dbReference>
<name>A0A2C9CSL4_9RHOB</name>
<evidence type="ECO:0000256" key="2">
    <source>
        <dbReference type="ARBA" id="ARBA00005417"/>
    </source>
</evidence>
<dbReference type="OrthoDB" id="9805601at2"/>
<keyword evidence="8" id="KW-0408">Iron</keyword>
<evidence type="ECO:0000256" key="4">
    <source>
        <dbReference type="ARBA" id="ARBA00022475"/>
    </source>
</evidence>
<reference evidence="13" key="1">
    <citation type="submission" date="2017-09" db="EMBL/GenBank/DDBJ databases">
        <authorList>
            <person name="Varghese N."/>
            <person name="Submissions S."/>
        </authorList>
    </citation>
    <scope>NUCLEOTIDE SEQUENCE [LARGE SCALE GENOMIC DNA]</scope>
    <source>
        <strain evidence="13">C7</strain>
    </source>
</reference>